<dbReference type="InterPro" id="IPR035940">
    <property type="entry name" value="CAP_sf"/>
</dbReference>
<dbReference type="PROSITE" id="PS01009">
    <property type="entry name" value="CRISP_1"/>
    <property type="match status" value="1"/>
</dbReference>
<evidence type="ECO:0000313" key="3">
    <source>
        <dbReference type="WBParaSite" id="Pan_g755.t1"/>
    </source>
</evidence>
<dbReference type="SMART" id="SM00198">
    <property type="entry name" value="SCP"/>
    <property type="match status" value="1"/>
</dbReference>
<protein>
    <submittedName>
        <fullName evidence="3">SCP domain-containing protein</fullName>
    </submittedName>
</protein>
<reference evidence="3" key="2">
    <citation type="submission" date="2020-10" db="UniProtKB">
        <authorList>
            <consortium name="WormBaseParasite"/>
        </authorList>
    </citation>
    <scope>IDENTIFICATION</scope>
</reference>
<dbReference type="PRINTS" id="PR00837">
    <property type="entry name" value="V5TPXLIKE"/>
</dbReference>
<evidence type="ECO:0000259" key="1">
    <source>
        <dbReference type="SMART" id="SM00198"/>
    </source>
</evidence>
<evidence type="ECO:0000313" key="2">
    <source>
        <dbReference type="Proteomes" id="UP000492821"/>
    </source>
</evidence>
<dbReference type="GO" id="GO:0005576">
    <property type="term" value="C:extracellular region"/>
    <property type="evidence" value="ECO:0007669"/>
    <property type="project" value="InterPro"/>
</dbReference>
<dbReference type="Pfam" id="PF00188">
    <property type="entry name" value="CAP"/>
    <property type="match status" value="1"/>
</dbReference>
<dbReference type="SUPFAM" id="SSF55797">
    <property type="entry name" value="PR-1-like"/>
    <property type="match status" value="1"/>
</dbReference>
<organism evidence="2 3">
    <name type="scientific">Panagrellus redivivus</name>
    <name type="common">Microworm</name>
    <dbReference type="NCBI Taxonomy" id="6233"/>
    <lineage>
        <taxon>Eukaryota</taxon>
        <taxon>Metazoa</taxon>
        <taxon>Ecdysozoa</taxon>
        <taxon>Nematoda</taxon>
        <taxon>Chromadorea</taxon>
        <taxon>Rhabditida</taxon>
        <taxon>Tylenchina</taxon>
        <taxon>Panagrolaimomorpha</taxon>
        <taxon>Panagrolaimoidea</taxon>
        <taxon>Panagrolaimidae</taxon>
        <taxon>Panagrellus</taxon>
    </lineage>
</organism>
<feature type="domain" description="SCP" evidence="1">
    <location>
        <begin position="62"/>
        <end position="225"/>
    </location>
</feature>
<proteinExistence type="predicted"/>
<dbReference type="AlphaFoldDB" id="A0A7E5A0M7"/>
<dbReference type="PRINTS" id="PR00838">
    <property type="entry name" value="V5ALLERGEN"/>
</dbReference>
<dbReference type="PROSITE" id="PS01010">
    <property type="entry name" value="CRISP_2"/>
    <property type="match status" value="1"/>
</dbReference>
<dbReference type="InterPro" id="IPR001283">
    <property type="entry name" value="CRISP-related"/>
</dbReference>
<dbReference type="InterPro" id="IPR018244">
    <property type="entry name" value="Allrgn_V5/Tpx1_CS"/>
</dbReference>
<dbReference type="CDD" id="cd05380">
    <property type="entry name" value="CAP_euk"/>
    <property type="match status" value="1"/>
</dbReference>
<sequence>MLLITVPSVVCKMIFSKTVFLFLILVIVGVTIEGNILKVVNPAATKGSKCGNIDTGAPFGEGERNSLLNRHNAYRSELAKGHSAMKSGGNAPTGADIATLKYNCSLEKIAEEWAKHCVFEHSSGSHRNGAGENIWASFSNDGGTPGNVFNSASDSFWSELKQKGELKNGNTKFTADMLPIGHWSQMAWAKTTSVGCGYATCNANNGFKYMHFVVCNYYPAGNYLNENIYDTGSTCSKCHSCDKNTGLCA</sequence>
<name>A0A7E5A0M7_PANRE</name>
<reference evidence="2" key="1">
    <citation type="journal article" date="2013" name="Genetics">
        <title>The draft genome and transcriptome of Panagrellus redivivus are shaped by the harsh demands of a free-living lifestyle.</title>
        <authorList>
            <person name="Srinivasan J."/>
            <person name="Dillman A.R."/>
            <person name="Macchietto M.G."/>
            <person name="Heikkinen L."/>
            <person name="Lakso M."/>
            <person name="Fracchia K.M."/>
            <person name="Antoshechkin I."/>
            <person name="Mortazavi A."/>
            <person name="Wong G."/>
            <person name="Sternberg P.W."/>
        </authorList>
    </citation>
    <scope>NUCLEOTIDE SEQUENCE [LARGE SCALE GENOMIC DNA]</scope>
    <source>
        <strain evidence="2">MT8872</strain>
    </source>
</reference>
<dbReference type="InterPro" id="IPR014044">
    <property type="entry name" value="CAP_dom"/>
</dbReference>
<dbReference type="WBParaSite" id="Pan_g755.t1">
    <property type="protein sequence ID" value="Pan_g755.t1"/>
    <property type="gene ID" value="Pan_g755"/>
</dbReference>
<dbReference type="Gene3D" id="3.40.33.10">
    <property type="entry name" value="CAP"/>
    <property type="match status" value="1"/>
</dbReference>
<dbReference type="Proteomes" id="UP000492821">
    <property type="component" value="Unassembled WGS sequence"/>
</dbReference>
<dbReference type="InterPro" id="IPR002413">
    <property type="entry name" value="V5_allergen-like"/>
</dbReference>
<keyword evidence="2" id="KW-1185">Reference proteome</keyword>
<dbReference type="PANTHER" id="PTHR10334">
    <property type="entry name" value="CYSTEINE-RICH SECRETORY PROTEIN-RELATED"/>
    <property type="match status" value="1"/>
</dbReference>
<accession>A0A7E5A0M7</accession>